<dbReference type="RefSeq" id="WP_043768333.1">
    <property type="nucleotide sequence ID" value="NZ_JAME01000008.1"/>
</dbReference>
<comment type="subcellular location">
    <subcellularLocation>
        <location evidence="1 9">Cell inner membrane</location>
        <topology evidence="1 9">Multi-pass membrane protein</topology>
    </subcellularLocation>
</comment>
<keyword evidence="5 9" id="KW-0812">Transmembrane</keyword>
<evidence type="ECO:0000313" key="12">
    <source>
        <dbReference type="Proteomes" id="UP000023430"/>
    </source>
</evidence>
<dbReference type="GO" id="GO:0015740">
    <property type="term" value="P:C4-dicarboxylate transport"/>
    <property type="evidence" value="ECO:0007669"/>
    <property type="project" value="TreeGrafter"/>
</dbReference>
<comment type="function">
    <text evidence="9">Part of the tripartite ATP-independent periplasmic (TRAP) transport system.</text>
</comment>
<reference evidence="11 12" key="1">
    <citation type="submission" date="2014-01" db="EMBL/GenBank/DDBJ databases">
        <title>Roseivivax isoporae LMG 25204 Genome Sequencing.</title>
        <authorList>
            <person name="Lai Q."/>
            <person name="Li G."/>
            <person name="Shao Z."/>
        </authorList>
    </citation>
    <scope>NUCLEOTIDE SEQUENCE [LARGE SCALE GENOMIC DNA]</scope>
    <source>
        <strain evidence="11 12">LMG 25204</strain>
    </source>
</reference>
<dbReference type="PANTHER" id="PTHR35011:SF10">
    <property type="entry name" value="TRAP TRANSPORTER SMALL PERMEASE PROTEIN"/>
    <property type="match status" value="1"/>
</dbReference>
<keyword evidence="4 9" id="KW-0997">Cell inner membrane</keyword>
<keyword evidence="12" id="KW-1185">Reference proteome</keyword>
<accession>X7FC38</accession>
<evidence type="ECO:0000256" key="8">
    <source>
        <dbReference type="ARBA" id="ARBA00038436"/>
    </source>
</evidence>
<feature type="transmembrane region" description="Helical" evidence="9">
    <location>
        <begin position="130"/>
        <end position="148"/>
    </location>
</feature>
<evidence type="ECO:0000313" key="11">
    <source>
        <dbReference type="EMBL" id="ETX29594.1"/>
    </source>
</evidence>
<keyword evidence="2 9" id="KW-0813">Transport</keyword>
<dbReference type="PANTHER" id="PTHR35011">
    <property type="entry name" value="2,3-DIKETO-L-GULONATE TRAP TRANSPORTER SMALL PERMEASE PROTEIN YIAM"/>
    <property type="match status" value="1"/>
</dbReference>
<sequence>MLLRLERLLLDLAVLAVIGLGGLITATVLLRTLFNSGVPDAIVIVAELMVAAIVLPAAAVTANRAHIAVEVVTNRLPPRAQDGLIVFGTCFGLIALAPLIYAGWREAASALADGGYFFGELNLPRWPGRVIFLFGVSLCWLRLLVMLVRDVGHLRRGERIPQDTPAHLVEEA</sequence>
<comment type="similarity">
    <text evidence="8 9">Belongs to the TRAP transporter small permease family.</text>
</comment>
<evidence type="ECO:0000256" key="3">
    <source>
        <dbReference type="ARBA" id="ARBA00022475"/>
    </source>
</evidence>
<dbReference type="GO" id="GO:0005886">
    <property type="term" value="C:plasma membrane"/>
    <property type="evidence" value="ECO:0007669"/>
    <property type="project" value="UniProtKB-SubCell"/>
</dbReference>
<evidence type="ECO:0000256" key="7">
    <source>
        <dbReference type="ARBA" id="ARBA00023136"/>
    </source>
</evidence>
<keyword evidence="3" id="KW-1003">Cell membrane</keyword>
<keyword evidence="6 9" id="KW-1133">Transmembrane helix</keyword>
<feature type="transmembrane region" description="Helical" evidence="9">
    <location>
        <begin position="83"/>
        <end position="104"/>
    </location>
</feature>
<feature type="domain" description="Tripartite ATP-independent periplasmic transporters DctQ component" evidence="10">
    <location>
        <begin position="22"/>
        <end position="151"/>
    </location>
</feature>
<dbReference type="OrthoDB" id="6385730at2"/>
<dbReference type="STRING" id="1449351.RISW2_22170"/>
<proteinExistence type="inferred from homology"/>
<dbReference type="InterPro" id="IPR007387">
    <property type="entry name" value="TRAP_DctQ"/>
</dbReference>
<evidence type="ECO:0000259" key="10">
    <source>
        <dbReference type="Pfam" id="PF04290"/>
    </source>
</evidence>
<evidence type="ECO:0000256" key="4">
    <source>
        <dbReference type="ARBA" id="ARBA00022519"/>
    </source>
</evidence>
<dbReference type="EMBL" id="JAME01000008">
    <property type="protein sequence ID" value="ETX29594.1"/>
    <property type="molecule type" value="Genomic_DNA"/>
</dbReference>
<organism evidence="11 12">
    <name type="scientific">Roseivivax isoporae LMG 25204</name>
    <dbReference type="NCBI Taxonomy" id="1449351"/>
    <lineage>
        <taxon>Bacteria</taxon>
        <taxon>Pseudomonadati</taxon>
        <taxon>Pseudomonadota</taxon>
        <taxon>Alphaproteobacteria</taxon>
        <taxon>Rhodobacterales</taxon>
        <taxon>Roseobacteraceae</taxon>
        <taxon>Roseivivax</taxon>
    </lineage>
</organism>
<evidence type="ECO:0000256" key="9">
    <source>
        <dbReference type="RuleBase" id="RU369079"/>
    </source>
</evidence>
<dbReference type="GO" id="GO:0022857">
    <property type="term" value="F:transmembrane transporter activity"/>
    <property type="evidence" value="ECO:0007669"/>
    <property type="project" value="UniProtKB-UniRule"/>
</dbReference>
<comment type="subunit">
    <text evidence="9">The complex comprises the extracytoplasmic solute receptor protein and the two transmembrane proteins.</text>
</comment>
<evidence type="ECO:0000256" key="6">
    <source>
        <dbReference type="ARBA" id="ARBA00022989"/>
    </source>
</evidence>
<dbReference type="Proteomes" id="UP000023430">
    <property type="component" value="Unassembled WGS sequence"/>
</dbReference>
<dbReference type="AlphaFoldDB" id="X7FC38"/>
<protein>
    <recommendedName>
        <fullName evidence="9">TRAP transporter small permease protein</fullName>
    </recommendedName>
</protein>
<dbReference type="Pfam" id="PF04290">
    <property type="entry name" value="DctQ"/>
    <property type="match status" value="1"/>
</dbReference>
<comment type="caution">
    <text evidence="11">The sequence shown here is derived from an EMBL/GenBank/DDBJ whole genome shotgun (WGS) entry which is preliminary data.</text>
</comment>
<dbReference type="InterPro" id="IPR055348">
    <property type="entry name" value="DctQ"/>
</dbReference>
<evidence type="ECO:0000256" key="2">
    <source>
        <dbReference type="ARBA" id="ARBA00022448"/>
    </source>
</evidence>
<feature type="transmembrane region" description="Helical" evidence="9">
    <location>
        <begin position="42"/>
        <end position="62"/>
    </location>
</feature>
<dbReference type="eggNOG" id="COG4665">
    <property type="taxonomic scope" value="Bacteria"/>
</dbReference>
<name>X7FC38_9RHOB</name>
<evidence type="ECO:0000256" key="1">
    <source>
        <dbReference type="ARBA" id="ARBA00004429"/>
    </source>
</evidence>
<evidence type="ECO:0000256" key="5">
    <source>
        <dbReference type="ARBA" id="ARBA00022692"/>
    </source>
</evidence>
<keyword evidence="7 9" id="KW-0472">Membrane</keyword>
<feature type="transmembrane region" description="Helical" evidence="9">
    <location>
        <begin position="12"/>
        <end position="30"/>
    </location>
</feature>
<gene>
    <name evidence="11" type="ORF">RISW2_22170</name>
</gene>